<protein>
    <recommendedName>
        <fullName evidence="1">Integrase core domain-containing protein</fullName>
    </recommendedName>
</protein>
<dbReference type="STRING" id="400682.A0A1X7UVY3"/>
<dbReference type="Pfam" id="PF10127">
    <property type="entry name" value="RlaP"/>
    <property type="match status" value="1"/>
</dbReference>
<evidence type="ECO:0000259" key="1">
    <source>
        <dbReference type="Pfam" id="PF24764"/>
    </source>
</evidence>
<dbReference type="EnsemblMetazoa" id="Aqu2.1.31684_001">
    <property type="protein sequence ID" value="Aqu2.1.31684_001"/>
    <property type="gene ID" value="Aqu2.1.31684"/>
</dbReference>
<dbReference type="OrthoDB" id="6142798at2759"/>
<organism evidence="2">
    <name type="scientific">Amphimedon queenslandica</name>
    <name type="common">Sponge</name>
    <dbReference type="NCBI Taxonomy" id="400682"/>
    <lineage>
        <taxon>Eukaryota</taxon>
        <taxon>Metazoa</taxon>
        <taxon>Porifera</taxon>
        <taxon>Demospongiae</taxon>
        <taxon>Heteroscleromorpha</taxon>
        <taxon>Haplosclerida</taxon>
        <taxon>Niphatidae</taxon>
        <taxon>Amphimedon</taxon>
    </lineage>
</organism>
<accession>A0A1X7UVY3</accession>
<name>A0A1X7UVY3_AMPQE</name>
<reference evidence="2" key="1">
    <citation type="submission" date="2017-05" db="UniProtKB">
        <authorList>
            <consortium name="EnsemblMetazoa"/>
        </authorList>
    </citation>
    <scope>IDENTIFICATION</scope>
</reference>
<dbReference type="InterPro" id="IPR018775">
    <property type="entry name" value="RlaP"/>
</dbReference>
<proteinExistence type="predicted"/>
<dbReference type="PANTHER" id="PTHR46791:SF13">
    <property type="entry name" value="CLR5 DOMAIN-CONTAINING PROTEIN"/>
    <property type="match status" value="1"/>
</dbReference>
<feature type="domain" description="Integrase core" evidence="1">
    <location>
        <begin position="821"/>
        <end position="852"/>
    </location>
</feature>
<sequence length="852" mass="98478">MPIPTRPFRCLWWRSRKENKPKFQKDWLHYLKRRVEVAQFIFSPFSLAFLHNFSSDWHVDEELVAAATASVQAQERFSYLLRSRAAKKPAAQKIADDSVTILGSLRDLKSRVEGTQFIFSPFSLDHNQLSLLHHLVVSHTPDNFDDGTKAKIAKEVTDIFDGQVKRLVYATILTCPWFSGSQSKKSAQPENNVLYVVFVSRDEQFFTLATEHEKELYETINEGFIFACDVRHFCAQLQCGNVRAVEALCSPPDSIIFSSPEWISLASLLDPVSLLTPTFVKHCVGKSIGTLIKKKPTSGTLEVRNDAFVSNFCDSFRLLSYAESAIKREPISSWFDVGVTAEEKEILQLLTKAFEGLVHKEQLLEWVLKVKERVDKGIEKVPTAQLKWTAELGEWMTKMRMEGAKFLLPQELESNLDPHRDFLDSQSLTSVHSRDVIVIAKTGSHMYNLAMPTSDTDYIVVYRKPTHVIVSSSFNHKDLRHNHGHKADIDMDAYEIRFFCEKLLKGAVNIVELLFTDNLYYTSTYWSQLLSLRESLISEQVILQYIAFIKRNMKLINSGKYTGTVKERKSFYQVFHKLLSLESFVVGGNPVVTCTGSDRDYLMKIRHEPLEGDFDRALLYFEAQRRLGLACDQLLGRVKRFQEYGDYRILQMWLLMVRGVVGCGLTRNRFKRFLLLFRYEYDSIRNRRIEYSGLGIAHHYRIKMDDSVNDLIMELKRLNCTSREIQSFIRPIKELSMRHIQRILQKSGFGRRRRDSLQDVIAAIHNELNGPGSLLGYRSLWHRLKRKYNLSVSRDCVMILLSVIAPEGTKVRKSRRLQRRIYLNKGPNYLWHIDGYDKLKPYGITIHGCVDG</sequence>
<dbReference type="AlphaFoldDB" id="A0A1X7UVY3"/>
<dbReference type="InterPro" id="IPR058913">
    <property type="entry name" value="Integrase_dom_put"/>
</dbReference>
<evidence type="ECO:0000313" key="2">
    <source>
        <dbReference type="EnsemblMetazoa" id="Aqu2.1.31684_001"/>
    </source>
</evidence>
<dbReference type="PANTHER" id="PTHR46791">
    <property type="entry name" value="EXPRESSED PROTEIN"/>
    <property type="match status" value="1"/>
</dbReference>
<dbReference type="Pfam" id="PF24764">
    <property type="entry name" value="rva_4"/>
    <property type="match status" value="1"/>
</dbReference>
<dbReference type="InParanoid" id="A0A1X7UVY3"/>